<dbReference type="CDD" id="cd11531">
    <property type="entry name" value="NTP-PPase_BsYpjD"/>
    <property type="match status" value="1"/>
</dbReference>
<dbReference type="OrthoDB" id="9807397at2"/>
<accession>A0A4S3B6T7</accession>
<name>A0A4S3B6T7_9ENTE</name>
<dbReference type="PIRSF" id="PIRSF029904">
    <property type="entry name" value="UCP029904_pph"/>
    <property type="match status" value="1"/>
</dbReference>
<organism evidence="2 3">
    <name type="scientific">Vagococcus silagei</name>
    <dbReference type="NCBI Taxonomy" id="2508885"/>
    <lineage>
        <taxon>Bacteria</taxon>
        <taxon>Bacillati</taxon>
        <taxon>Bacillota</taxon>
        <taxon>Bacilli</taxon>
        <taxon>Lactobacillales</taxon>
        <taxon>Enterococcaceae</taxon>
        <taxon>Vagococcus</taxon>
    </lineage>
</organism>
<comment type="caution">
    <text evidence="2">The sequence shown here is derived from an EMBL/GenBank/DDBJ whole genome shotgun (WGS) entry which is preliminary data.</text>
</comment>
<feature type="domain" description="NTP pyrophosphohydrolase MazG-like" evidence="1">
    <location>
        <begin position="27"/>
        <end position="105"/>
    </location>
</feature>
<dbReference type="InterPro" id="IPR012359">
    <property type="entry name" value="MazG-related_YpjD"/>
</dbReference>
<dbReference type="InterPro" id="IPR047046">
    <property type="entry name" value="YpjD/YvdC"/>
</dbReference>
<gene>
    <name evidence="2" type="ORF">ESZ54_05985</name>
</gene>
<dbReference type="PANTHER" id="PTHR42692">
    <property type="entry name" value="NUCLEOTIDE PYROPHOSPHOHYDROLASE"/>
    <property type="match status" value="1"/>
</dbReference>
<dbReference type="InterPro" id="IPR004518">
    <property type="entry name" value="MazG-like_dom"/>
</dbReference>
<dbReference type="Pfam" id="PF03819">
    <property type="entry name" value="MazG"/>
    <property type="match status" value="1"/>
</dbReference>
<keyword evidence="2" id="KW-0378">Hydrolase</keyword>
<sequence length="117" mass="13812">MKQEKNIAALQEELAQYIAQFEEGYFSPTTQVLNLVEEVGELAREINHHYGEKKKKNQDESNHIEEELGDVLIALIIMANSLKIDLADSYESNMQKFKRRDHNRFERLDRKEMEQTE</sequence>
<protein>
    <submittedName>
        <fullName evidence="2">Nucleotide pyrophosphohydrolase</fullName>
    </submittedName>
</protein>
<reference evidence="2 3" key="1">
    <citation type="submission" date="2019-01" db="EMBL/GenBank/DDBJ databases">
        <title>Vagococcus silagei sp. nov. isolated from brewer's grain.</title>
        <authorList>
            <person name="Guu J.-R."/>
        </authorList>
    </citation>
    <scope>NUCLEOTIDE SEQUENCE [LARGE SCALE GENOMIC DNA]</scope>
    <source>
        <strain evidence="2 3">2B-2</strain>
    </source>
</reference>
<dbReference type="GO" id="GO:0016787">
    <property type="term" value="F:hydrolase activity"/>
    <property type="evidence" value="ECO:0007669"/>
    <property type="project" value="UniProtKB-KW"/>
</dbReference>
<keyword evidence="3" id="KW-1185">Reference proteome</keyword>
<dbReference type="AlphaFoldDB" id="A0A4S3B6T7"/>
<dbReference type="PANTHER" id="PTHR42692:SF2">
    <property type="entry name" value="IG HYPOTHETICAL 16995"/>
    <property type="match status" value="1"/>
</dbReference>
<proteinExistence type="predicted"/>
<evidence type="ECO:0000313" key="2">
    <source>
        <dbReference type="EMBL" id="THB61296.1"/>
    </source>
</evidence>
<dbReference type="SUPFAM" id="SSF101386">
    <property type="entry name" value="all-alpha NTP pyrophosphatases"/>
    <property type="match status" value="1"/>
</dbReference>
<dbReference type="Gene3D" id="1.10.287.1080">
    <property type="entry name" value="MazG-like"/>
    <property type="match status" value="1"/>
</dbReference>
<dbReference type="Proteomes" id="UP000310506">
    <property type="component" value="Unassembled WGS sequence"/>
</dbReference>
<evidence type="ECO:0000313" key="3">
    <source>
        <dbReference type="Proteomes" id="UP000310506"/>
    </source>
</evidence>
<dbReference type="EMBL" id="SDGV01000014">
    <property type="protein sequence ID" value="THB61296.1"/>
    <property type="molecule type" value="Genomic_DNA"/>
</dbReference>
<evidence type="ECO:0000259" key="1">
    <source>
        <dbReference type="Pfam" id="PF03819"/>
    </source>
</evidence>
<dbReference type="RefSeq" id="WP_136136760.1">
    <property type="nucleotide sequence ID" value="NZ_SDGV01000014.1"/>
</dbReference>